<sequence>MLLMWLCDARSRNIPVNGLLLMKRAAQLAAVLGHDDDITFSDGWLKRSKARHSVTFMQVRSECNCMSVNAIAKWQTNELPALLASYDEKDVFIADESGSFYKAKLNRTNTVSGSQCHGVREALVTDSFSDIVTFDNGMDNEELTEKEVRATMEGTKLSSDKDSEREDESTAVRLTCD</sequence>
<dbReference type="InterPro" id="IPR009057">
    <property type="entry name" value="Homeodomain-like_sf"/>
</dbReference>
<keyword evidence="6" id="KW-1185">Reference proteome</keyword>
<dbReference type="Gene3D" id="1.10.10.60">
    <property type="entry name" value="Homeodomain-like"/>
    <property type="match status" value="1"/>
</dbReference>
<dbReference type="InterPro" id="IPR006600">
    <property type="entry name" value="HTH_CenpB_DNA-bd_dom"/>
</dbReference>
<dbReference type="AlphaFoldDB" id="A0A9J6EIH3"/>
<keyword evidence="2" id="KW-0238">DNA-binding</keyword>
<feature type="domain" description="HTH CENPB-type" evidence="4">
    <location>
        <begin position="1"/>
        <end position="58"/>
    </location>
</feature>
<dbReference type="GO" id="GO:0003677">
    <property type="term" value="F:DNA binding"/>
    <property type="evidence" value="ECO:0007669"/>
    <property type="project" value="UniProtKB-KW"/>
</dbReference>
<proteinExistence type="predicted"/>
<reference evidence="5" key="2">
    <citation type="submission" date="2021-09" db="EMBL/GenBank/DDBJ databases">
        <authorList>
            <person name="Jia N."/>
            <person name="Wang J."/>
            <person name="Shi W."/>
            <person name="Du L."/>
            <person name="Sun Y."/>
            <person name="Zhan W."/>
            <person name="Jiang J."/>
            <person name="Wang Q."/>
            <person name="Zhang B."/>
            <person name="Ji P."/>
            <person name="Sakyi L.B."/>
            <person name="Cui X."/>
            <person name="Yuan T."/>
            <person name="Jiang B."/>
            <person name="Yang W."/>
            <person name="Lam T.T.-Y."/>
            <person name="Chang Q."/>
            <person name="Ding S."/>
            <person name="Wang X."/>
            <person name="Zhu J."/>
            <person name="Ruan X."/>
            <person name="Zhao L."/>
            <person name="Wei J."/>
            <person name="Que T."/>
            <person name="Du C."/>
            <person name="Cheng J."/>
            <person name="Dai P."/>
            <person name="Han X."/>
            <person name="Huang E."/>
            <person name="Gao Y."/>
            <person name="Liu J."/>
            <person name="Shao H."/>
            <person name="Ye R."/>
            <person name="Li L."/>
            <person name="Wei W."/>
            <person name="Wang X."/>
            <person name="Wang C."/>
            <person name="Huo Q."/>
            <person name="Li W."/>
            <person name="Guo W."/>
            <person name="Chen H."/>
            <person name="Chen S."/>
            <person name="Zhou L."/>
            <person name="Zhou L."/>
            <person name="Ni X."/>
            <person name="Tian J."/>
            <person name="Zhou Y."/>
            <person name="Sheng Y."/>
            <person name="Liu T."/>
            <person name="Pan Y."/>
            <person name="Xia L."/>
            <person name="Li J."/>
            <person name="Zhao F."/>
            <person name="Cao W."/>
        </authorList>
    </citation>
    <scope>NUCLEOTIDE SEQUENCE</scope>
    <source>
        <strain evidence="5">Rmic-2018</strain>
        <tissue evidence="5">Larvae</tissue>
    </source>
</reference>
<evidence type="ECO:0000256" key="3">
    <source>
        <dbReference type="SAM" id="MobiDB-lite"/>
    </source>
</evidence>
<evidence type="ECO:0000313" key="6">
    <source>
        <dbReference type="Proteomes" id="UP000821866"/>
    </source>
</evidence>
<dbReference type="SMART" id="SM00674">
    <property type="entry name" value="CENPB"/>
    <property type="match status" value="1"/>
</dbReference>
<dbReference type="PROSITE" id="PS51253">
    <property type="entry name" value="HTH_CENPB"/>
    <property type="match status" value="1"/>
</dbReference>
<comment type="caution">
    <text evidence="5">The sequence shown here is derived from an EMBL/GenBank/DDBJ whole genome shotgun (WGS) entry which is preliminary data.</text>
</comment>
<dbReference type="Pfam" id="PF03221">
    <property type="entry name" value="HTH_Tnp_Tc5"/>
    <property type="match status" value="1"/>
</dbReference>
<evidence type="ECO:0000256" key="2">
    <source>
        <dbReference type="ARBA" id="ARBA00023125"/>
    </source>
</evidence>
<protein>
    <recommendedName>
        <fullName evidence="4">HTH CENPB-type domain-containing protein</fullName>
    </recommendedName>
</protein>
<feature type="compositionally biased region" description="Basic and acidic residues" evidence="3">
    <location>
        <begin position="158"/>
        <end position="177"/>
    </location>
</feature>
<dbReference type="Proteomes" id="UP000821866">
    <property type="component" value="Chromosome 2"/>
</dbReference>
<evidence type="ECO:0000256" key="1">
    <source>
        <dbReference type="ARBA" id="ARBA00004123"/>
    </source>
</evidence>
<reference evidence="5" key="1">
    <citation type="journal article" date="2020" name="Cell">
        <title>Large-Scale Comparative Analyses of Tick Genomes Elucidate Their Genetic Diversity and Vector Capacities.</title>
        <authorList>
            <consortium name="Tick Genome and Microbiome Consortium (TIGMIC)"/>
            <person name="Jia N."/>
            <person name="Wang J."/>
            <person name="Shi W."/>
            <person name="Du L."/>
            <person name="Sun Y."/>
            <person name="Zhan W."/>
            <person name="Jiang J.F."/>
            <person name="Wang Q."/>
            <person name="Zhang B."/>
            <person name="Ji P."/>
            <person name="Bell-Sakyi L."/>
            <person name="Cui X.M."/>
            <person name="Yuan T.T."/>
            <person name="Jiang B.G."/>
            <person name="Yang W.F."/>
            <person name="Lam T.T."/>
            <person name="Chang Q.C."/>
            <person name="Ding S.J."/>
            <person name="Wang X.J."/>
            <person name="Zhu J.G."/>
            <person name="Ruan X.D."/>
            <person name="Zhao L."/>
            <person name="Wei J.T."/>
            <person name="Ye R.Z."/>
            <person name="Que T.C."/>
            <person name="Du C.H."/>
            <person name="Zhou Y.H."/>
            <person name="Cheng J.X."/>
            <person name="Dai P.F."/>
            <person name="Guo W.B."/>
            <person name="Han X.H."/>
            <person name="Huang E.J."/>
            <person name="Li L.F."/>
            <person name="Wei W."/>
            <person name="Gao Y.C."/>
            <person name="Liu J.Z."/>
            <person name="Shao H.Z."/>
            <person name="Wang X."/>
            <person name="Wang C.C."/>
            <person name="Yang T.C."/>
            <person name="Huo Q.B."/>
            <person name="Li W."/>
            <person name="Chen H.Y."/>
            <person name="Chen S.E."/>
            <person name="Zhou L.G."/>
            <person name="Ni X.B."/>
            <person name="Tian J.H."/>
            <person name="Sheng Y."/>
            <person name="Liu T."/>
            <person name="Pan Y.S."/>
            <person name="Xia L.Y."/>
            <person name="Li J."/>
            <person name="Zhao F."/>
            <person name="Cao W.C."/>
        </authorList>
    </citation>
    <scope>NUCLEOTIDE SEQUENCE</scope>
    <source>
        <strain evidence="5">Rmic-2018</strain>
    </source>
</reference>
<dbReference type="SUPFAM" id="SSF46689">
    <property type="entry name" value="Homeodomain-like"/>
    <property type="match status" value="1"/>
</dbReference>
<comment type="subcellular location">
    <subcellularLocation>
        <location evidence="1">Nucleus</location>
    </subcellularLocation>
</comment>
<evidence type="ECO:0000259" key="4">
    <source>
        <dbReference type="PROSITE" id="PS51253"/>
    </source>
</evidence>
<evidence type="ECO:0000313" key="5">
    <source>
        <dbReference type="EMBL" id="KAH8034211.1"/>
    </source>
</evidence>
<organism evidence="5 6">
    <name type="scientific">Rhipicephalus microplus</name>
    <name type="common">Cattle tick</name>
    <name type="synonym">Boophilus microplus</name>
    <dbReference type="NCBI Taxonomy" id="6941"/>
    <lineage>
        <taxon>Eukaryota</taxon>
        <taxon>Metazoa</taxon>
        <taxon>Ecdysozoa</taxon>
        <taxon>Arthropoda</taxon>
        <taxon>Chelicerata</taxon>
        <taxon>Arachnida</taxon>
        <taxon>Acari</taxon>
        <taxon>Parasitiformes</taxon>
        <taxon>Ixodida</taxon>
        <taxon>Ixodoidea</taxon>
        <taxon>Ixodidae</taxon>
        <taxon>Rhipicephalinae</taxon>
        <taxon>Rhipicephalus</taxon>
        <taxon>Boophilus</taxon>
    </lineage>
</organism>
<dbReference type="EMBL" id="JABSTU010000004">
    <property type="protein sequence ID" value="KAH8034211.1"/>
    <property type="molecule type" value="Genomic_DNA"/>
</dbReference>
<dbReference type="GO" id="GO:0005634">
    <property type="term" value="C:nucleus"/>
    <property type="evidence" value="ECO:0007669"/>
    <property type="project" value="UniProtKB-SubCell"/>
</dbReference>
<name>A0A9J6EIH3_RHIMP</name>
<gene>
    <name evidence="5" type="ORF">HPB51_021881</name>
</gene>
<accession>A0A9J6EIH3</accession>
<feature type="region of interest" description="Disordered" evidence="3">
    <location>
        <begin position="142"/>
        <end position="177"/>
    </location>
</feature>